<reference evidence="1" key="1">
    <citation type="submission" date="2023-08" db="EMBL/GenBank/DDBJ databases">
        <title>A de novo genome assembly of Solanum verrucosum Schlechtendal, a Mexican diploid species geographically isolated from the other diploid A-genome species in potato relatives.</title>
        <authorList>
            <person name="Hosaka K."/>
        </authorList>
    </citation>
    <scope>NUCLEOTIDE SEQUENCE</scope>
    <source>
        <tissue evidence="1">Young leaves</tissue>
    </source>
</reference>
<organism evidence="1 2">
    <name type="scientific">Solanum verrucosum</name>
    <dbReference type="NCBI Taxonomy" id="315347"/>
    <lineage>
        <taxon>Eukaryota</taxon>
        <taxon>Viridiplantae</taxon>
        <taxon>Streptophyta</taxon>
        <taxon>Embryophyta</taxon>
        <taxon>Tracheophyta</taxon>
        <taxon>Spermatophyta</taxon>
        <taxon>Magnoliopsida</taxon>
        <taxon>eudicotyledons</taxon>
        <taxon>Gunneridae</taxon>
        <taxon>Pentapetalae</taxon>
        <taxon>asterids</taxon>
        <taxon>lamiids</taxon>
        <taxon>Solanales</taxon>
        <taxon>Solanaceae</taxon>
        <taxon>Solanoideae</taxon>
        <taxon>Solaneae</taxon>
        <taxon>Solanum</taxon>
    </lineage>
</organism>
<accession>A0AAF0ZW18</accession>
<protein>
    <submittedName>
        <fullName evidence="1">Uncharacterized protein</fullName>
    </submittedName>
</protein>
<dbReference type="Proteomes" id="UP001234989">
    <property type="component" value="Chromosome 11"/>
</dbReference>
<evidence type="ECO:0000313" key="2">
    <source>
        <dbReference type="Proteomes" id="UP001234989"/>
    </source>
</evidence>
<proteinExistence type="predicted"/>
<sequence length="59" mass="6961">MQNYGHEQLNSRTFEYNLKRIRNSILKKLELKDTTLSRILNLWSSCEIMGMKNSIQGSK</sequence>
<keyword evidence="2" id="KW-1185">Reference proteome</keyword>
<evidence type="ECO:0000313" key="1">
    <source>
        <dbReference type="EMBL" id="WMV54542.1"/>
    </source>
</evidence>
<dbReference type="AlphaFoldDB" id="A0AAF0ZW18"/>
<dbReference type="EMBL" id="CP133622">
    <property type="protein sequence ID" value="WMV54542.1"/>
    <property type="molecule type" value="Genomic_DNA"/>
</dbReference>
<name>A0AAF0ZW18_SOLVR</name>
<gene>
    <name evidence="1" type="ORF">MTR67_047927</name>
</gene>